<evidence type="ECO:0000313" key="2">
    <source>
        <dbReference type="Proteomes" id="UP001283361"/>
    </source>
</evidence>
<gene>
    <name evidence="1" type="ORF">RRG08_056103</name>
</gene>
<name>A0AAE0ZBH5_9GAST</name>
<accession>A0AAE0ZBH5</accession>
<proteinExistence type="predicted"/>
<keyword evidence="2" id="KW-1185">Reference proteome</keyword>
<dbReference type="AlphaFoldDB" id="A0AAE0ZBH5"/>
<comment type="caution">
    <text evidence="1">The sequence shown here is derived from an EMBL/GenBank/DDBJ whole genome shotgun (WGS) entry which is preliminary data.</text>
</comment>
<evidence type="ECO:0000313" key="1">
    <source>
        <dbReference type="EMBL" id="KAK3766429.1"/>
    </source>
</evidence>
<dbReference type="Proteomes" id="UP001283361">
    <property type="component" value="Unassembled WGS sequence"/>
</dbReference>
<protein>
    <submittedName>
        <fullName evidence="1">Uncharacterized protein</fullName>
    </submittedName>
</protein>
<reference evidence="1" key="1">
    <citation type="journal article" date="2023" name="G3 (Bethesda)">
        <title>A reference genome for the long-term kleptoplast-retaining sea slug Elysia crispata morphotype clarki.</title>
        <authorList>
            <person name="Eastman K.E."/>
            <person name="Pendleton A.L."/>
            <person name="Shaikh M.A."/>
            <person name="Suttiyut T."/>
            <person name="Ogas R."/>
            <person name="Tomko P."/>
            <person name="Gavelis G."/>
            <person name="Widhalm J.R."/>
            <person name="Wisecaver J.H."/>
        </authorList>
    </citation>
    <scope>NUCLEOTIDE SEQUENCE</scope>
    <source>
        <strain evidence="1">ECLA1</strain>
    </source>
</reference>
<dbReference type="EMBL" id="JAWDGP010004234">
    <property type="protein sequence ID" value="KAK3766429.1"/>
    <property type="molecule type" value="Genomic_DNA"/>
</dbReference>
<organism evidence="1 2">
    <name type="scientific">Elysia crispata</name>
    <name type="common">lettuce slug</name>
    <dbReference type="NCBI Taxonomy" id="231223"/>
    <lineage>
        <taxon>Eukaryota</taxon>
        <taxon>Metazoa</taxon>
        <taxon>Spiralia</taxon>
        <taxon>Lophotrochozoa</taxon>
        <taxon>Mollusca</taxon>
        <taxon>Gastropoda</taxon>
        <taxon>Heterobranchia</taxon>
        <taxon>Euthyneura</taxon>
        <taxon>Panpulmonata</taxon>
        <taxon>Sacoglossa</taxon>
        <taxon>Placobranchoidea</taxon>
        <taxon>Plakobranchidae</taxon>
        <taxon>Elysia</taxon>
    </lineage>
</organism>
<sequence length="68" mass="7638">MFSASTESWSGVSQHARCRVVQIKTPRTARDSYRYVLRGERGDKMSAKLGQEDNFLLQGYNIDSPLAG</sequence>